<reference evidence="1 2" key="1">
    <citation type="journal article" date="2014" name="Int. J. Syst. Evol. Microbiol.">
        <title>Complete genome sequence of Corynebacterium casei LMG S-19264T (=DSM 44701T), isolated from a smear-ripened cheese.</title>
        <authorList>
            <consortium name="US DOE Joint Genome Institute (JGI-PGF)"/>
            <person name="Walter F."/>
            <person name="Albersmeier A."/>
            <person name="Kalinowski J."/>
            <person name="Ruckert C."/>
        </authorList>
    </citation>
    <scope>NUCLEOTIDE SEQUENCE [LARGE SCALE GENOMIC DNA]</scope>
    <source>
        <strain evidence="1 2">CGMCC 1.9161</strain>
    </source>
</reference>
<accession>A0A917QLY9</accession>
<gene>
    <name evidence="1" type="ORF">GCM10011322_47960</name>
</gene>
<evidence type="ECO:0000313" key="1">
    <source>
        <dbReference type="EMBL" id="GGK55713.1"/>
    </source>
</evidence>
<organism evidence="1 2">
    <name type="scientific">Salinarimonas ramus</name>
    <dbReference type="NCBI Taxonomy" id="690164"/>
    <lineage>
        <taxon>Bacteria</taxon>
        <taxon>Pseudomonadati</taxon>
        <taxon>Pseudomonadota</taxon>
        <taxon>Alphaproteobacteria</taxon>
        <taxon>Hyphomicrobiales</taxon>
        <taxon>Salinarimonadaceae</taxon>
        <taxon>Salinarimonas</taxon>
    </lineage>
</organism>
<dbReference type="EMBL" id="BMMF01000026">
    <property type="protein sequence ID" value="GGK55713.1"/>
    <property type="molecule type" value="Genomic_DNA"/>
</dbReference>
<proteinExistence type="predicted"/>
<comment type="caution">
    <text evidence="1">The sequence shown here is derived from an EMBL/GenBank/DDBJ whole genome shotgun (WGS) entry which is preliminary data.</text>
</comment>
<name>A0A917QLY9_9HYPH</name>
<dbReference type="AlphaFoldDB" id="A0A917QLY9"/>
<evidence type="ECO:0000313" key="2">
    <source>
        <dbReference type="Proteomes" id="UP000600449"/>
    </source>
</evidence>
<protein>
    <submittedName>
        <fullName evidence="1">Uncharacterized protein</fullName>
    </submittedName>
</protein>
<sequence>MSDVVSLPSKDPATPLKLLATLCWTDPAERTLAQASFAAATIIAGERRAKSAIVAGASDRALEISDMIPPLLRNPAKTETHHIPPGMLRQYANAALAITNGFRDGLFESSGGLQAVVHAPSEEQLIKRIAEVVRGGAVSAALQLIMVARMERFPNKDLTPSLTRARSLLEYSKRGVNGFGTKRWQTTAFVQWGCVAPLWAGVMIAGGYPWSVKDRYFEQAVLEEGLFSVLYDQDRTSTALSFALTLTNFATTFIPPKAREPLLTPSEVVRFDTDVTAADLPLSPLSPEERLAAKKAKTKEDRLDYQKG</sequence>
<keyword evidence="2" id="KW-1185">Reference proteome</keyword>
<dbReference type="Proteomes" id="UP000600449">
    <property type="component" value="Unassembled WGS sequence"/>
</dbReference>
<dbReference type="RefSeq" id="WP_188915820.1">
    <property type="nucleotide sequence ID" value="NZ_BMMF01000026.1"/>
</dbReference>